<dbReference type="InterPro" id="IPR017583">
    <property type="entry name" value="Tagatose/fructose_Pkinase"/>
</dbReference>
<organism evidence="8 9">
    <name type="scientific">Mycolicibacterium arenosum</name>
    <dbReference type="NCBI Taxonomy" id="2952157"/>
    <lineage>
        <taxon>Bacteria</taxon>
        <taxon>Bacillati</taxon>
        <taxon>Actinomycetota</taxon>
        <taxon>Actinomycetes</taxon>
        <taxon>Mycobacteriales</taxon>
        <taxon>Mycobacteriaceae</taxon>
        <taxon>Mycolicibacterium</taxon>
    </lineage>
</organism>
<evidence type="ECO:0000259" key="7">
    <source>
        <dbReference type="Pfam" id="PF00294"/>
    </source>
</evidence>
<evidence type="ECO:0000256" key="5">
    <source>
        <dbReference type="ARBA" id="ARBA00022840"/>
    </source>
</evidence>
<dbReference type="EMBL" id="JANDBD010000001">
    <property type="protein sequence ID" value="MCP9270969.1"/>
    <property type="molecule type" value="Genomic_DNA"/>
</dbReference>
<gene>
    <name evidence="8" type="ORF">NM203_02075</name>
</gene>
<evidence type="ECO:0000256" key="2">
    <source>
        <dbReference type="ARBA" id="ARBA00022679"/>
    </source>
</evidence>
<keyword evidence="5" id="KW-0067">ATP-binding</keyword>
<keyword evidence="3" id="KW-0547">Nucleotide-binding</keyword>
<evidence type="ECO:0000256" key="3">
    <source>
        <dbReference type="ARBA" id="ARBA00022741"/>
    </source>
</evidence>
<dbReference type="InterPro" id="IPR011611">
    <property type="entry name" value="PfkB_dom"/>
</dbReference>
<evidence type="ECO:0000256" key="4">
    <source>
        <dbReference type="ARBA" id="ARBA00022777"/>
    </source>
</evidence>
<dbReference type="Proteomes" id="UP001651690">
    <property type="component" value="Unassembled WGS sequence"/>
</dbReference>
<dbReference type="InterPro" id="IPR029056">
    <property type="entry name" value="Ribokinase-like"/>
</dbReference>
<dbReference type="CDD" id="cd01164">
    <property type="entry name" value="FruK_PfkB_like"/>
    <property type="match status" value="1"/>
</dbReference>
<dbReference type="PANTHER" id="PTHR46566:SF2">
    <property type="entry name" value="ATP-DEPENDENT 6-PHOSPHOFRUCTOKINASE ISOZYME 2"/>
    <property type="match status" value="1"/>
</dbReference>
<keyword evidence="9" id="KW-1185">Reference proteome</keyword>
<dbReference type="SUPFAM" id="SSF53613">
    <property type="entry name" value="Ribokinase-like"/>
    <property type="match status" value="1"/>
</dbReference>
<feature type="domain" description="Carbohydrate kinase PfkB" evidence="7">
    <location>
        <begin position="21"/>
        <end position="304"/>
    </location>
</feature>
<comment type="similarity">
    <text evidence="1">Belongs to the carbohydrate kinase PfkB family.</text>
</comment>
<evidence type="ECO:0000313" key="8">
    <source>
        <dbReference type="EMBL" id="MCP9270969.1"/>
    </source>
</evidence>
<evidence type="ECO:0000256" key="6">
    <source>
        <dbReference type="PIRNR" id="PIRNR000535"/>
    </source>
</evidence>
<proteinExistence type="inferred from homology"/>
<comment type="caution">
    <text evidence="8">The sequence shown here is derived from an EMBL/GenBank/DDBJ whole genome shotgun (WGS) entry which is preliminary data.</text>
</comment>
<dbReference type="RefSeq" id="WP_255057944.1">
    <property type="nucleotide sequence ID" value="NZ_JANDBD010000001.1"/>
</dbReference>
<accession>A0ABT1LVN8</accession>
<dbReference type="Pfam" id="PF00294">
    <property type="entry name" value="PfkB"/>
    <property type="match status" value="1"/>
</dbReference>
<dbReference type="PIRSF" id="PIRSF000535">
    <property type="entry name" value="1PFK/6PFK/LacC"/>
    <property type="match status" value="1"/>
</dbReference>
<evidence type="ECO:0000313" key="9">
    <source>
        <dbReference type="Proteomes" id="UP001651690"/>
    </source>
</evidence>
<sequence>MIADSPSTTTRIVTLTMNPALDITTRTEQVRHTDKIRCGPARHDPGGGGINVARVAAALGASVSAVFPTGGLTGARIVELLRREKVDQRHVPIADITRESLTVDESSTGRQYRFVLPGPTLTASEQTACLEALESAAAGAELVVASGSLPPGVTPDFYQRVSDLCRAHGALYVLDASGGGLTHLRSGVHLLKPSLRELRECTGQALETDDEQLAAAHELIDRGCAANVLISRGGDDALLASALGSQRFPALRCAPGSGVGAGDALVAGVTVGLSRAWPLPDSVRLGMAAGAAMLLTPGTAACRPNDVWRLFDRTSAPVELAANRR</sequence>
<evidence type="ECO:0000256" key="1">
    <source>
        <dbReference type="ARBA" id="ARBA00010688"/>
    </source>
</evidence>
<dbReference type="NCBIfam" id="TIGR03168">
    <property type="entry name" value="1-PFK"/>
    <property type="match status" value="1"/>
</dbReference>
<dbReference type="Gene3D" id="3.40.1190.20">
    <property type="match status" value="1"/>
</dbReference>
<name>A0ABT1LVN8_9MYCO</name>
<dbReference type="PANTHER" id="PTHR46566">
    <property type="entry name" value="1-PHOSPHOFRUCTOKINASE-RELATED"/>
    <property type="match status" value="1"/>
</dbReference>
<keyword evidence="4" id="KW-0418">Kinase</keyword>
<keyword evidence="2 6" id="KW-0808">Transferase</keyword>
<reference evidence="8 9" key="1">
    <citation type="submission" date="2022-06" db="EMBL/GenBank/DDBJ databases">
        <title>Mycolicibacterium sp. CAU 1645 isolated from seawater.</title>
        <authorList>
            <person name="Kim W."/>
        </authorList>
    </citation>
    <scope>NUCLEOTIDE SEQUENCE [LARGE SCALE GENOMIC DNA]</scope>
    <source>
        <strain evidence="8 9">CAU 1645</strain>
    </source>
</reference>
<protein>
    <submittedName>
        <fullName evidence="8">1-phosphofructokinase family hexose kinase</fullName>
    </submittedName>
</protein>